<dbReference type="InterPro" id="IPR029058">
    <property type="entry name" value="AB_hydrolase_fold"/>
</dbReference>
<dbReference type="InterPro" id="IPR022742">
    <property type="entry name" value="Hydrolase_4"/>
</dbReference>
<dbReference type="EMBL" id="LYUB02000001">
    <property type="protein sequence ID" value="OVF11219.1"/>
    <property type="molecule type" value="Genomic_DNA"/>
</dbReference>
<comment type="caution">
    <text evidence="2">The sequence shown here is derived from an EMBL/GenBank/DDBJ whole genome shotgun (WGS) entry which is preliminary data.</text>
</comment>
<dbReference type="GO" id="GO:0016020">
    <property type="term" value="C:membrane"/>
    <property type="evidence" value="ECO:0007669"/>
    <property type="project" value="TreeGrafter"/>
</dbReference>
<sequence>MFNWTYLAKMFAVLGTSLGGLALAGLYTFQRTLIYPSSMNDGRGYCATPDELDMPYEDLHLTTEDGETLHCYALKHDRNSPTYTNKTVLMLSPNAGNIGHALPIVAIFFRTFGYNVFIYSYRGYGRSTGTPSESGLKKDARRVMAHLTEEDTQFRDSSLILYGRSLGGAVAVFIAATFPDAVQAIVLENTFLSIPKTVPHIFPALRYFTMFVHQRWESERLVPQIPADVPALLMSARQDEIVPPEHMDRIFELLPSQDKTMFRYEGASHNDTIAQPSYWERVHAFIRDKVNPVGL</sequence>
<evidence type="ECO:0000313" key="3">
    <source>
        <dbReference type="Proteomes" id="UP000195602"/>
    </source>
</evidence>
<evidence type="ECO:0000259" key="1">
    <source>
        <dbReference type="Pfam" id="PF12146"/>
    </source>
</evidence>
<dbReference type="InterPro" id="IPR000073">
    <property type="entry name" value="AB_hydrolase_1"/>
</dbReference>
<protein>
    <submittedName>
        <fullName evidence="2">Esterase/lipase</fullName>
    </submittedName>
</protein>
<evidence type="ECO:0000313" key="2">
    <source>
        <dbReference type="EMBL" id="OVF11219.1"/>
    </source>
</evidence>
<dbReference type="Gene3D" id="3.40.50.1820">
    <property type="entry name" value="alpha/beta hydrolase"/>
    <property type="match status" value="1"/>
</dbReference>
<dbReference type="Proteomes" id="UP000195602">
    <property type="component" value="Unassembled WGS sequence"/>
</dbReference>
<gene>
    <name evidence="2" type="ORF">A9F13_01g06974</name>
</gene>
<name>A0AA91Q4U8_CLALS</name>
<dbReference type="AlphaFoldDB" id="A0AA91Q4U8"/>
<feature type="domain" description="Serine aminopeptidase S33" evidence="1">
    <location>
        <begin position="109"/>
        <end position="216"/>
    </location>
</feature>
<organism evidence="2 3">
    <name type="scientific">Clavispora lusitaniae</name>
    <name type="common">Candida lusitaniae</name>
    <dbReference type="NCBI Taxonomy" id="36911"/>
    <lineage>
        <taxon>Eukaryota</taxon>
        <taxon>Fungi</taxon>
        <taxon>Dikarya</taxon>
        <taxon>Ascomycota</taxon>
        <taxon>Saccharomycotina</taxon>
        <taxon>Pichiomycetes</taxon>
        <taxon>Metschnikowiaceae</taxon>
        <taxon>Clavispora</taxon>
    </lineage>
</organism>
<accession>A0AA91Q4U8</accession>
<dbReference type="PRINTS" id="PR00111">
    <property type="entry name" value="ABHYDROLASE"/>
</dbReference>
<dbReference type="PANTHER" id="PTHR12277:SF81">
    <property type="entry name" value="PROTEIN ABHD13"/>
    <property type="match status" value="1"/>
</dbReference>
<dbReference type="KEGG" id="clus:A9F13_01g06974"/>
<dbReference type="SUPFAM" id="SSF53474">
    <property type="entry name" value="alpha/beta-Hydrolases"/>
    <property type="match status" value="1"/>
</dbReference>
<dbReference type="Pfam" id="PF12146">
    <property type="entry name" value="Hydrolase_4"/>
    <property type="match status" value="1"/>
</dbReference>
<dbReference type="GO" id="GO:0008474">
    <property type="term" value="F:palmitoyl-(protein) hydrolase activity"/>
    <property type="evidence" value="ECO:0007669"/>
    <property type="project" value="TreeGrafter"/>
</dbReference>
<reference evidence="2 3" key="1">
    <citation type="submission" date="2017-04" db="EMBL/GenBank/DDBJ databases">
        <title>Draft genome of the yeast Clavispora lusitaniae type strain CBS 6936.</title>
        <authorList>
            <person name="Durrens P."/>
            <person name="Klopp C."/>
            <person name="Biteau N."/>
            <person name="Fitton-Ouhabi V."/>
            <person name="Dementhon K."/>
            <person name="Accoceberry I."/>
            <person name="Sherman D.J."/>
            <person name="Noel T."/>
        </authorList>
    </citation>
    <scope>NUCLEOTIDE SEQUENCE [LARGE SCALE GENOMIC DNA]</scope>
    <source>
        <strain evidence="2 3">CBS 6936</strain>
    </source>
</reference>
<proteinExistence type="predicted"/>
<dbReference type="PANTHER" id="PTHR12277">
    <property type="entry name" value="ALPHA/BETA HYDROLASE DOMAIN-CONTAINING PROTEIN"/>
    <property type="match status" value="1"/>
</dbReference>